<evidence type="ECO:0000256" key="1">
    <source>
        <dbReference type="SAM" id="Phobius"/>
    </source>
</evidence>
<dbReference type="RefSeq" id="WP_118902456.1">
    <property type="nucleotide sequence ID" value="NZ_QOCR01000004.1"/>
</dbReference>
<name>A0A417ZFP7_9LACO</name>
<proteinExistence type="predicted"/>
<dbReference type="Proteomes" id="UP000284109">
    <property type="component" value="Unassembled WGS sequence"/>
</dbReference>
<feature type="transmembrane region" description="Helical" evidence="1">
    <location>
        <begin position="50"/>
        <end position="74"/>
    </location>
</feature>
<dbReference type="AlphaFoldDB" id="A0A417ZFP7"/>
<keyword evidence="1" id="KW-0472">Membrane</keyword>
<accession>A0A417ZFP7</accession>
<comment type="caution">
    <text evidence="2">The sequence shown here is derived from an EMBL/GenBank/DDBJ whole genome shotgun (WGS) entry which is preliminary data.</text>
</comment>
<keyword evidence="1" id="KW-0812">Transmembrane</keyword>
<organism evidence="2 3">
    <name type="scientific">Bombilactobacillus bombi</name>
    <dbReference type="NCBI Taxonomy" id="1303590"/>
    <lineage>
        <taxon>Bacteria</taxon>
        <taxon>Bacillati</taxon>
        <taxon>Bacillota</taxon>
        <taxon>Bacilli</taxon>
        <taxon>Lactobacillales</taxon>
        <taxon>Lactobacillaceae</taxon>
        <taxon>Bombilactobacillus</taxon>
    </lineage>
</organism>
<evidence type="ECO:0000313" key="3">
    <source>
        <dbReference type="Proteomes" id="UP000284109"/>
    </source>
</evidence>
<protein>
    <submittedName>
        <fullName evidence="2">Uncharacterized protein</fullName>
    </submittedName>
</protein>
<gene>
    <name evidence="2" type="ORF">DS831_08030</name>
</gene>
<keyword evidence="3" id="KW-1185">Reference proteome</keyword>
<dbReference type="EMBL" id="QOCR01000004">
    <property type="protein sequence ID" value="RHW50097.1"/>
    <property type="molecule type" value="Genomic_DNA"/>
</dbReference>
<sequence length="85" mass="10124">MKKLARRSLVDALVIAMVLFVSRIVSKMVFRLQRFIELFQMAQRDSRAWLVVLFILLGLYLILTLVIFLVLFSYRVLKYRKRKSA</sequence>
<feature type="transmembrane region" description="Helical" evidence="1">
    <location>
        <begin position="12"/>
        <end position="30"/>
    </location>
</feature>
<evidence type="ECO:0000313" key="2">
    <source>
        <dbReference type="EMBL" id="RHW50097.1"/>
    </source>
</evidence>
<reference evidence="2 3" key="1">
    <citation type="submission" date="2018-07" db="EMBL/GenBank/DDBJ databases">
        <title>Genome sequences of six Lactobacillus spp. isolated from bumble bee guts.</title>
        <authorList>
            <person name="Motta E.V.S."/>
            <person name="Moran N.A."/>
        </authorList>
    </citation>
    <scope>NUCLEOTIDE SEQUENCE [LARGE SCALE GENOMIC DNA]</scope>
    <source>
        <strain evidence="2 3">BI-1.1</strain>
    </source>
</reference>
<keyword evidence="1" id="KW-1133">Transmembrane helix</keyword>